<keyword evidence="17" id="KW-1185">Reference proteome</keyword>
<evidence type="ECO:0000313" key="14">
    <source>
        <dbReference type="EMBL" id="SXF93191.1"/>
    </source>
</evidence>
<dbReference type="NCBIfam" id="TIGR02207">
    <property type="entry name" value="lipid_A_htrB"/>
    <property type="match status" value="1"/>
</dbReference>
<comment type="function">
    <text evidence="9">Catalyzes the transfer of an acyl chain from an acyl-[acyl-carrier-protein] (ACP) to a Kdo(2)-lipid IV(A) to form a Kdo(2)-(acyl)-lipid IV(A).</text>
</comment>
<dbReference type="GeneID" id="93274595"/>
<dbReference type="Proteomes" id="UP001176846">
    <property type="component" value="Unassembled WGS sequence"/>
</dbReference>
<keyword evidence="6 9" id="KW-1133">Transmembrane helix</keyword>
<dbReference type="Proteomes" id="UP001060507">
    <property type="component" value="Unassembled WGS sequence"/>
</dbReference>
<keyword evidence="1 9" id="KW-1003">Cell membrane</keyword>
<dbReference type="UniPathway" id="UPA00030"/>
<name>A0A087FU91_KLEVA</name>
<reference evidence="10" key="4">
    <citation type="submission" date="2022-05" db="EMBL/GenBank/DDBJ databases">
        <authorList>
            <person name="Alioto T."/>
            <person name="Alioto T."/>
            <person name="Gomez Garrido J."/>
        </authorList>
    </citation>
    <scope>NUCLEOTIDE SEQUENCE</scope>
    <source>
        <strain evidence="10">0</strain>
    </source>
</reference>
<keyword evidence="5 9" id="KW-0448">Lipopolysaccharide biosynthesis</keyword>
<comment type="pathway">
    <text evidence="9">Glycolipid biosynthesis; KDO(2)-lipid A biosynthesis; KDO(2)-lipid A from CMP-3-deoxy-D-manno-octulosonate and lipid IV(A): step 3/4.</text>
</comment>
<dbReference type="GO" id="GO:0009103">
    <property type="term" value="P:lipopolysaccharide biosynthetic process"/>
    <property type="evidence" value="ECO:0007669"/>
    <property type="project" value="UniProtKB-UniRule"/>
</dbReference>
<dbReference type="GO" id="GO:0036104">
    <property type="term" value="P:Kdo2-lipid A biosynthetic process"/>
    <property type="evidence" value="ECO:0007669"/>
    <property type="project" value="UniProtKB-UniRule"/>
</dbReference>
<dbReference type="PANTHER" id="PTHR30606:SF9">
    <property type="entry name" value="LIPID A BIOSYNTHESIS LAUROYLTRANSFERASE"/>
    <property type="match status" value="1"/>
</dbReference>
<evidence type="ECO:0000313" key="13">
    <source>
        <dbReference type="EMBL" id="QNP23646.1"/>
    </source>
</evidence>
<dbReference type="KEGG" id="kvd:KR75_14315"/>
<dbReference type="AlphaFoldDB" id="A0A087FU91"/>
<keyword evidence="7 9" id="KW-0472">Membrane</keyword>
<protein>
    <recommendedName>
        <fullName evidence="9">Lipid A biosynthesis acyltransferase</fullName>
        <ecNumber evidence="9">2.3.1.241</ecNumber>
    </recommendedName>
    <alternativeName>
        <fullName evidence="9">Kdo(2)-lipid IV(A) acyltransferase</fullName>
    </alternativeName>
</protein>
<comment type="similarity">
    <text evidence="9">Belongs to the LpxL/LpxM/LpxP family.</text>
</comment>
<reference evidence="12" key="5">
    <citation type="journal article" date="2023" name="Nat. Commun.">
        <title>Genomic dissection of endemic carbapenem resistance reveals metallo-beta-lactamase dissemination through clonal, plasmid and integron transfer.</title>
        <authorList>
            <person name="Macesic N."/>
            <person name="Hawkey J."/>
            <person name="Vezina B."/>
            <person name="Wisniewski J.A."/>
            <person name="Cottingham H."/>
            <person name="Blakeway L.V."/>
            <person name="Harshegyi T."/>
            <person name="Pragastis K."/>
            <person name="Badoordeen G.Z."/>
            <person name="Dennison A."/>
            <person name="Spelman D.W."/>
            <person name="Jenney A.W.J."/>
            <person name="Peleg A.Y."/>
        </authorList>
    </citation>
    <scope>NUCLEOTIDE SEQUENCE</scope>
    <source>
        <strain evidence="12">CPO071</strain>
    </source>
</reference>
<keyword evidence="3 9" id="KW-0808">Transferase</keyword>
<evidence type="ECO:0000313" key="18">
    <source>
        <dbReference type="Proteomes" id="UP001060507"/>
    </source>
</evidence>
<feature type="transmembrane region" description="Helical" evidence="9">
    <location>
        <begin position="12"/>
        <end position="30"/>
    </location>
</feature>
<dbReference type="Proteomes" id="UP000789617">
    <property type="component" value="Unassembled WGS sequence"/>
</dbReference>
<dbReference type="Proteomes" id="UP000258928">
    <property type="component" value="Unassembled WGS sequence"/>
</dbReference>
<feature type="short sequence motif" description="HXXXXD motif" evidence="9">
    <location>
        <begin position="132"/>
        <end position="137"/>
    </location>
</feature>
<reference evidence="13 16" key="2">
    <citation type="submission" date="2020-08" db="EMBL/GenBank/DDBJ databases">
        <title>Complete genome sequence of Klebsiella pneumoniae KP2757.</title>
        <authorList>
            <person name="Zhang X."/>
        </authorList>
    </citation>
    <scope>NUCLEOTIDE SEQUENCE [LARGE SCALE GENOMIC DNA]</scope>
    <source>
        <strain evidence="13 16">KP2757</strain>
    </source>
</reference>
<accession>A0A087FU91</accession>
<dbReference type="HAMAP" id="MF_01942">
    <property type="entry name" value="Lipid_A_LpxL_LpxP"/>
    <property type="match status" value="1"/>
</dbReference>
<comment type="catalytic activity">
    <reaction evidence="9">
        <text>an alpha-Kdo-(2-&gt;4)-alpha-Kdo-(2-&gt;6)-lipid IVA + a fatty acyl-[ACP] = an alpha-Kdo-(2-&gt;4)-alpha-Kdo-(2-&gt;6)-(acyl)-lipid IVA + holo-[ACP]</text>
        <dbReference type="Rhea" id="RHEA:69396"/>
        <dbReference type="Rhea" id="RHEA-COMP:9685"/>
        <dbReference type="Rhea" id="RHEA-COMP:14125"/>
        <dbReference type="ChEBI" id="CHEBI:64479"/>
        <dbReference type="ChEBI" id="CHEBI:138651"/>
        <dbReference type="ChEBI" id="CHEBI:176429"/>
        <dbReference type="ChEBI" id="CHEBI:176430"/>
        <dbReference type="EC" id="2.3.1.241"/>
    </reaction>
</comment>
<dbReference type="PIRSF" id="PIRSF026649">
    <property type="entry name" value="MsbB"/>
    <property type="match status" value="1"/>
</dbReference>
<dbReference type="KEGG" id="kpk:A593_16880"/>
<evidence type="ECO:0000313" key="12">
    <source>
        <dbReference type="EMBL" id="MEC6058904.1"/>
    </source>
</evidence>
<evidence type="ECO:0000313" key="15">
    <source>
        <dbReference type="Proteomes" id="UP000258928"/>
    </source>
</evidence>
<dbReference type="Pfam" id="PF03279">
    <property type="entry name" value="Lip_A_acyltrans"/>
    <property type="match status" value="1"/>
</dbReference>
<dbReference type="Proteomes" id="UP000516181">
    <property type="component" value="Chromosome"/>
</dbReference>
<dbReference type="GO" id="GO:0005886">
    <property type="term" value="C:plasma membrane"/>
    <property type="evidence" value="ECO:0007669"/>
    <property type="project" value="UniProtKB-SubCell"/>
</dbReference>
<evidence type="ECO:0000256" key="1">
    <source>
        <dbReference type="ARBA" id="ARBA00022475"/>
    </source>
</evidence>
<dbReference type="GO" id="GO:0009245">
    <property type="term" value="P:lipid A biosynthetic process"/>
    <property type="evidence" value="ECO:0007669"/>
    <property type="project" value="InterPro"/>
</dbReference>
<keyword evidence="2 9" id="KW-0997">Cell inner membrane</keyword>
<dbReference type="NCBIfam" id="NF005340">
    <property type="entry name" value="PRK06860.1"/>
    <property type="match status" value="1"/>
</dbReference>
<reference evidence="11" key="3">
    <citation type="journal article" date="2022" name="J. Appl. Microbiol.">
        <title>PCR-based ORF typing of Klebsiella pneumoniae for rapid identification of global clones and transmission events.</title>
        <authorList>
            <person name="Nonogaki R."/>
            <person name="Iijima A."/>
            <person name="Kawamura K."/>
            <person name="Kayama S."/>
            <person name="Sugai M."/>
            <person name="Yagi T."/>
            <person name="Arakawa Y."/>
            <person name="Doi Y."/>
            <person name="Suzuki M."/>
        </authorList>
    </citation>
    <scope>NUCLEOTIDE SEQUENCE</scope>
    <source>
        <strain evidence="11">NUKP-37</strain>
    </source>
</reference>
<dbReference type="CDD" id="cd07984">
    <property type="entry name" value="LPLAT_LABLAT-like"/>
    <property type="match status" value="1"/>
</dbReference>
<organism evidence="11 18">
    <name type="scientific">Klebsiella variicola</name>
    <dbReference type="NCBI Taxonomy" id="244366"/>
    <lineage>
        <taxon>Bacteria</taxon>
        <taxon>Pseudomonadati</taxon>
        <taxon>Pseudomonadota</taxon>
        <taxon>Gammaproteobacteria</taxon>
        <taxon>Enterobacterales</taxon>
        <taxon>Enterobacteriaceae</taxon>
        <taxon>Klebsiella/Raoultella group</taxon>
        <taxon>Klebsiella</taxon>
        <taxon>Klebsiella pneumoniae complex</taxon>
    </lineage>
</organism>
<evidence type="ECO:0000256" key="8">
    <source>
        <dbReference type="ARBA" id="ARBA00023315"/>
    </source>
</evidence>
<dbReference type="KEGG" id="kvq:SP68_20970"/>
<dbReference type="PANTHER" id="PTHR30606">
    <property type="entry name" value="LIPID A BIOSYNTHESIS LAUROYL ACYLTRANSFERASE"/>
    <property type="match status" value="1"/>
</dbReference>
<dbReference type="EMBL" id="CP060807">
    <property type="protein sequence ID" value="QNP23646.1"/>
    <property type="molecule type" value="Genomic_DNA"/>
</dbReference>
<dbReference type="RefSeq" id="WP_008805482.1">
    <property type="nucleotide sequence ID" value="NC_011283.1"/>
</dbReference>
<evidence type="ECO:0000313" key="16">
    <source>
        <dbReference type="Proteomes" id="UP000516181"/>
    </source>
</evidence>
<evidence type="ECO:0000256" key="5">
    <source>
        <dbReference type="ARBA" id="ARBA00022985"/>
    </source>
</evidence>
<dbReference type="OMA" id="EMKFIFF"/>
<keyword evidence="8 9" id="KW-0012">Acyltransferase</keyword>
<dbReference type="InterPro" id="IPR011920">
    <property type="entry name" value="Lipid_A_LpxL_LpxP"/>
</dbReference>
<evidence type="ECO:0000256" key="3">
    <source>
        <dbReference type="ARBA" id="ARBA00022679"/>
    </source>
</evidence>
<evidence type="ECO:0000256" key="6">
    <source>
        <dbReference type="ARBA" id="ARBA00022989"/>
    </source>
</evidence>
<sequence>MSNLPKFSRALLHPRYWLLWLGIGFLWLLVQLPYPVIYRLGTALGRLAMRVMKSRARIARRNLELCFPEMSAADREALLVKNFESLGMGLMETGMAWFWPTHRVARWTETSGVNEVVELLEQKQGILLIGIHFLTLEMGARMYGMFTPGIGVYRPNDNPLIDWLQTWGRLRSNKTMLDRKNLKGMVRALKEGEILWYAPDHDYGPASSVFAPLFAVEQAATTTGTWMLAKMSGATIVPFVPRRKPNGMGYELISLTPERTPPLASAEVTAAWMNQIIEQCILMAPEQYMWLHRRFKTRPEGVPPRY</sequence>
<reference evidence="14 15" key="1">
    <citation type="submission" date="2018-08" db="EMBL/GenBank/DDBJ databases">
        <authorList>
            <consortium name="Pathogen Informatics"/>
        </authorList>
    </citation>
    <scope>NUCLEOTIDE SEQUENCE [LARGE SCALE GENOMIC DNA]</scope>
    <source>
        <strain evidence="14 15">EuSCAPE_TR218</strain>
    </source>
</reference>
<dbReference type="EMBL" id="CAJOXS020000001">
    <property type="protein sequence ID" value="CAH6063703.1"/>
    <property type="molecule type" value="Genomic_DNA"/>
</dbReference>
<dbReference type="InterPro" id="IPR004960">
    <property type="entry name" value="LipA_acyltrans"/>
</dbReference>
<accession>A0A0J4URS3</accession>
<dbReference type="KEGG" id="kpe:KPK_4096"/>
<proteinExistence type="inferred from homology"/>
<evidence type="ECO:0000256" key="2">
    <source>
        <dbReference type="ARBA" id="ARBA00022519"/>
    </source>
</evidence>
<dbReference type="EMBL" id="UKAS01000004">
    <property type="protein sequence ID" value="SXF93191.1"/>
    <property type="molecule type" value="Genomic_DNA"/>
</dbReference>
<evidence type="ECO:0000256" key="4">
    <source>
        <dbReference type="ARBA" id="ARBA00022692"/>
    </source>
</evidence>
<dbReference type="EC" id="2.3.1.241" evidence="9"/>
<dbReference type="EMBL" id="JARTTN020000001">
    <property type="protein sequence ID" value="MEC6058904.1"/>
    <property type="molecule type" value="Genomic_DNA"/>
</dbReference>
<evidence type="ECO:0000256" key="9">
    <source>
        <dbReference type="HAMAP-Rule" id="MF_01942"/>
    </source>
</evidence>
<evidence type="ECO:0000313" key="10">
    <source>
        <dbReference type="EMBL" id="CAH6063703.1"/>
    </source>
</evidence>
<keyword evidence="4 9" id="KW-0812">Transmembrane</keyword>
<dbReference type="GO" id="GO:0008913">
    <property type="term" value="F:Kdo2-lipid IVA acyltransferase activity"/>
    <property type="evidence" value="ECO:0007669"/>
    <property type="project" value="UniProtKB-EC"/>
</dbReference>
<dbReference type="EMBL" id="BQTA01000001">
    <property type="protein sequence ID" value="GKJ84583.1"/>
    <property type="molecule type" value="Genomic_DNA"/>
</dbReference>
<comment type="pathway">
    <text evidence="9">Bacterial outer membrane biogenesis; lipopolysaccharide biosynthesis.</text>
</comment>
<evidence type="ECO:0000313" key="17">
    <source>
        <dbReference type="Proteomes" id="UP000789617"/>
    </source>
</evidence>
<gene>
    <name evidence="11" type="primary">lpxL_1</name>
    <name evidence="14" type="synonym">htrB_1</name>
    <name evidence="9" type="synonym">lpxL</name>
    <name evidence="10" type="ORF">AN2335V1_2140</name>
    <name evidence="13" type="ORF">IAP99_19890</name>
    <name evidence="11" type="ORF">NUKP37_00120</name>
    <name evidence="12" type="ORF">QAB22_020560</name>
    <name evidence="14" type="ORF">SAMEA3729809_01908</name>
</gene>
<comment type="subcellular location">
    <subcellularLocation>
        <location evidence="9">Cell inner membrane</location>
        <topology evidence="9">Single-pass membrane protein</topology>
    </subcellularLocation>
</comment>
<evidence type="ECO:0000256" key="7">
    <source>
        <dbReference type="ARBA" id="ARBA00023136"/>
    </source>
</evidence>
<reference evidence="12" key="6">
    <citation type="submission" date="2024-01" db="EMBL/GenBank/DDBJ databases">
        <authorList>
            <person name="Macesic N."/>
        </authorList>
    </citation>
    <scope>NUCLEOTIDE SEQUENCE</scope>
    <source>
        <strain evidence="12">CPO071</strain>
    </source>
</reference>
<evidence type="ECO:0000313" key="11">
    <source>
        <dbReference type="EMBL" id="GKJ84583.1"/>
    </source>
</evidence>
<dbReference type="UniPathway" id="UPA00360">
    <property type="reaction ID" value="UER00485"/>
</dbReference>